<keyword evidence="1" id="KW-0547">Nucleotide-binding</keyword>
<proteinExistence type="predicted"/>
<keyword evidence="3" id="KW-0238">DNA-binding</keyword>
<dbReference type="Proteomes" id="UP000243739">
    <property type="component" value="Unassembled WGS sequence"/>
</dbReference>
<reference evidence="5 6" key="1">
    <citation type="submission" date="2016-09" db="EMBL/GenBank/DDBJ databases">
        <title>Draft genome sequence for the type strain of Vulcanibacillus modesticaldus BR, a strictly anaerobic, moderately thermophilic, and nitrate-reducing bacterium from deep sea-hydrothermal vents of the Mid-Atlantic Ridge.</title>
        <authorList>
            <person name="Abin C.A."/>
            <person name="Hollibaugh J.T."/>
        </authorList>
    </citation>
    <scope>NUCLEOTIDE SEQUENCE [LARGE SCALE GENOMIC DNA]</scope>
    <source>
        <strain evidence="5 6">BR</strain>
    </source>
</reference>
<protein>
    <recommendedName>
        <fullName evidence="4">DNA mismatch repair proteins mutS family domain-containing protein</fullName>
    </recommendedName>
</protein>
<accession>A0A1D2YSG4</accession>
<dbReference type="PANTHER" id="PTHR11361:SF34">
    <property type="entry name" value="DNA MISMATCH REPAIR PROTEIN MSH1, MITOCHONDRIAL"/>
    <property type="match status" value="1"/>
</dbReference>
<keyword evidence="2" id="KW-0067">ATP-binding</keyword>
<dbReference type="InterPro" id="IPR000432">
    <property type="entry name" value="DNA_mismatch_repair_MutS_C"/>
</dbReference>
<evidence type="ECO:0000256" key="3">
    <source>
        <dbReference type="ARBA" id="ARBA00023125"/>
    </source>
</evidence>
<organism evidence="5 6">
    <name type="scientific">Vulcanibacillus modesticaldus</name>
    <dbReference type="NCBI Taxonomy" id="337097"/>
    <lineage>
        <taxon>Bacteria</taxon>
        <taxon>Bacillati</taxon>
        <taxon>Bacillota</taxon>
        <taxon>Bacilli</taxon>
        <taxon>Bacillales</taxon>
        <taxon>Bacillaceae</taxon>
        <taxon>Vulcanibacillus</taxon>
    </lineage>
</organism>
<keyword evidence="6" id="KW-1185">Reference proteome</keyword>
<dbReference type="PANTHER" id="PTHR11361">
    <property type="entry name" value="DNA MISMATCH REPAIR PROTEIN MUTS FAMILY MEMBER"/>
    <property type="match status" value="1"/>
</dbReference>
<dbReference type="Pfam" id="PF00488">
    <property type="entry name" value="MutS_V"/>
    <property type="match status" value="1"/>
</dbReference>
<dbReference type="OrthoDB" id="9802448at2"/>
<evidence type="ECO:0000256" key="1">
    <source>
        <dbReference type="ARBA" id="ARBA00022741"/>
    </source>
</evidence>
<dbReference type="Gene3D" id="3.40.50.300">
    <property type="entry name" value="P-loop containing nucleotide triphosphate hydrolases"/>
    <property type="match status" value="1"/>
</dbReference>
<dbReference type="GO" id="GO:0030983">
    <property type="term" value="F:mismatched DNA binding"/>
    <property type="evidence" value="ECO:0007669"/>
    <property type="project" value="InterPro"/>
</dbReference>
<evidence type="ECO:0000259" key="4">
    <source>
        <dbReference type="SMART" id="SM00534"/>
    </source>
</evidence>
<dbReference type="InterPro" id="IPR045076">
    <property type="entry name" value="MutS"/>
</dbReference>
<evidence type="ECO:0000313" key="6">
    <source>
        <dbReference type="Proteomes" id="UP000243739"/>
    </source>
</evidence>
<feature type="domain" description="DNA mismatch repair proteins mutS family" evidence="4">
    <location>
        <begin position="359"/>
        <end position="533"/>
    </location>
</feature>
<sequence>MSWFIEDTKQQIYFEEVINPYVPQSKLARKLWNNMQPYQIGEEEKWNEEMEQLTILIQMLKRNKFLLQELDQLYSKFNDIQLLLDWIIYQDYSRIDPLIDGFHIKQFLWFSHSLSEIINQNLNDNEKALLVNTNWYKMLQHDWGKWLQRLQPSSTARSYYPDFALQDIDDQRLKELRRRKRELLKKIYHLEKSHKEQVENKYKVTLNSEGYLLLQTTDDRLPRILEDHLFKLLRQQGEEMVFRLVPLELERKIAKDLTDLEQMIEKEEERRFKEFLAQFSVEAKELINAHHQWTKIEVLYKKAQMAIELNGVKPIIKNSTTKEDVRCNILLKNGIHPFIREVWLQKQHDMKPITIELEDKVSVLFGANMSGKTIILRTVGLMVALAQYGFYVPAEEFRFSFISHLSLITGDFQDINMGLSSFGAEIVRISKNLSFGGKVFYLIDEVGRGTNPIEGEAIAIAILRYLRKKAGSYSLFVSHFPNLIQEKGITLYEVKNYQPTKMDGGKMVFEAITVAENLGLPSEVVEDAKNYLHQLRSRED</sequence>
<dbReference type="GO" id="GO:0005524">
    <property type="term" value="F:ATP binding"/>
    <property type="evidence" value="ECO:0007669"/>
    <property type="project" value="UniProtKB-KW"/>
</dbReference>
<dbReference type="AlphaFoldDB" id="A0A1D2YSG4"/>
<dbReference type="GO" id="GO:0006298">
    <property type="term" value="P:mismatch repair"/>
    <property type="evidence" value="ECO:0007669"/>
    <property type="project" value="InterPro"/>
</dbReference>
<evidence type="ECO:0000256" key="2">
    <source>
        <dbReference type="ARBA" id="ARBA00022840"/>
    </source>
</evidence>
<dbReference type="RefSeq" id="WP_069657478.1">
    <property type="nucleotide sequence ID" value="NZ_MIJF01000067.1"/>
</dbReference>
<dbReference type="InterPro" id="IPR036187">
    <property type="entry name" value="DNA_mismatch_repair_MutS_sf"/>
</dbReference>
<evidence type="ECO:0000313" key="5">
    <source>
        <dbReference type="EMBL" id="OEF97265.1"/>
    </source>
</evidence>
<dbReference type="STRING" id="337097.BHF71_03780"/>
<dbReference type="SUPFAM" id="SSF48334">
    <property type="entry name" value="DNA repair protein MutS, domain III"/>
    <property type="match status" value="1"/>
</dbReference>
<comment type="caution">
    <text evidence="5">The sequence shown here is derived from an EMBL/GenBank/DDBJ whole genome shotgun (WGS) entry which is preliminary data.</text>
</comment>
<dbReference type="GO" id="GO:0140664">
    <property type="term" value="F:ATP-dependent DNA damage sensor activity"/>
    <property type="evidence" value="ECO:0007669"/>
    <property type="project" value="InterPro"/>
</dbReference>
<dbReference type="EMBL" id="MIJF01000067">
    <property type="protein sequence ID" value="OEF97265.1"/>
    <property type="molecule type" value="Genomic_DNA"/>
</dbReference>
<name>A0A1D2YSG4_9BACI</name>
<gene>
    <name evidence="5" type="ORF">BHF71_03780</name>
</gene>
<dbReference type="SUPFAM" id="SSF52540">
    <property type="entry name" value="P-loop containing nucleoside triphosphate hydrolases"/>
    <property type="match status" value="1"/>
</dbReference>
<dbReference type="InterPro" id="IPR027417">
    <property type="entry name" value="P-loop_NTPase"/>
</dbReference>
<dbReference type="SMART" id="SM00534">
    <property type="entry name" value="MUTSac"/>
    <property type="match status" value="1"/>
</dbReference>